<reference evidence="1 2" key="1">
    <citation type="submission" date="2019-03" db="EMBL/GenBank/DDBJ databases">
        <title>Genomic Encyclopedia of Type Strains, Phase IV (KMG-IV): sequencing the most valuable type-strain genomes for metagenomic binning, comparative biology and taxonomic classification.</title>
        <authorList>
            <person name="Goeker M."/>
        </authorList>
    </citation>
    <scope>NUCLEOTIDE SEQUENCE [LARGE SCALE GENOMIC DNA]</scope>
    <source>
        <strain evidence="1 2">DSM 100309</strain>
    </source>
</reference>
<name>A0A4V2W0V4_9PROT</name>
<evidence type="ECO:0008006" key="3">
    <source>
        <dbReference type="Google" id="ProtNLM"/>
    </source>
</evidence>
<dbReference type="AlphaFoldDB" id="A0A4V2W0V4"/>
<organism evidence="1 2">
    <name type="scientific">Sulfurirhabdus autotrophica</name>
    <dbReference type="NCBI Taxonomy" id="1706046"/>
    <lineage>
        <taxon>Bacteria</taxon>
        <taxon>Pseudomonadati</taxon>
        <taxon>Pseudomonadota</taxon>
        <taxon>Betaproteobacteria</taxon>
        <taxon>Nitrosomonadales</taxon>
        <taxon>Sulfuricellaceae</taxon>
        <taxon>Sulfurirhabdus</taxon>
    </lineage>
</organism>
<accession>A0A4V2W0V4</accession>
<dbReference type="EMBL" id="SMCO01000029">
    <property type="protein sequence ID" value="TCV80229.1"/>
    <property type="molecule type" value="Genomic_DNA"/>
</dbReference>
<keyword evidence="2" id="KW-1185">Reference proteome</keyword>
<sequence>MSYTFQYPPLLSLTQAGALLQRHLPDRDAISWLNTDRKNNPTIPFIEADGRIFYSENDLITFLSHFSDRLAIRRKPDRRFNSSRRIASSERRFDIERRRRSLGGVRNLIDRRFKLRQDQRGDIDRRLLGGMDRRSMSERRGRET</sequence>
<proteinExistence type="predicted"/>
<protein>
    <recommendedName>
        <fullName evidence="3">Pyocin activator protein PrtN</fullName>
    </recommendedName>
</protein>
<dbReference type="RefSeq" id="WP_124948053.1">
    <property type="nucleotide sequence ID" value="NZ_BHVT01000075.1"/>
</dbReference>
<comment type="caution">
    <text evidence="1">The sequence shown here is derived from an EMBL/GenBank/DDBJ whole genome shotgun (WGS) entry which is preliminary data.</text>
</comment>
<gene>
    <name evidence="1" type="ORF">EDC63_12918</name>
</gene>
<dbReference type="OrthoDB" id="10012882at2"/>
<evidence type="ECO:0000313" key="2">
    <source>
        <dbReference type="Proteomes" id="UP000295367"/>
    </source>
</evidence>
<evidence type="ECO:0000313" key="1">
    <source>
        <dbReference type="EMBL" id="TCV80229.1"/>
    </source>
</evidence>
<dbReference type="Proteomes" id="UP000295367">
    <property type="component" value="Unassembled WGS sequence"/>
</dbReference>